<dbReference type="EMBL" id="MHRX01000017">
    <property type="protein sequence ID" value="OHA34083.1"/>
    <property type="molecule type" value="Genomic_DNA"/>
</dbReference>
<dbReference type="AlphaFoldDB" id="A0A1G2NDH2"/>
<comment type="caution">
    <text evidence="2">The sequence shown here is derived from an EMBL/GenBank/DDBJ whole genome shotgun (WGS) entry which is preliminary data.</text>
</comment>
<dbReference type="STRING" id="1802319.A2928_04515"/>
<reference evidence="2 3" key="1">
    <citation type="journal article" date="2016" name="Nat. Commun.">
        <title>Thousands of microbial genomes shed light on interconnected biogeochemical processes in an aquifer system.</title>
        <authorList>
            <person name="Anantharaman K."/>
            <person name="Brown C.T."/>
            <person name="Hug L.A."/>
            <person name="Sharon I."/>
            <person name="Castelle C.J."/>
            <person name="Probst A.J."/>
            <person name="Thomas B.C."/>
            <person name="Singh A."/>
            <person name="Wilkins M.J."/>
            <person name="Karaoz U."/>
            <person name="Brodie E.L."/>
            <person name="Williams K.H."/>
            <person name="Hubbard S.S."/>
            <person name="Banfield J.F."/>
        </authorList>
    </citation>
    <scope>NUCLEOTIDE SEQUENCE [LARGE SCALE GENOMIC DNA]</scope>
</reference>
<sequence>MKKEIVIKRSDFLWRFYCKNFTVNGKEIQEPKNLCNYFWTAIAGIIQWFAKEVKLRLLWGYFCLAAIIVLGSVSLFPHQSGQEPGQVARIVIMTLGGILGILLSAAVVASTMRLLEKIKQKVRQNPRLQVLVFLLVLLGLVALYSAVRFRHRSLAEVLGEPRTIHCLLCVRRFIARIPRISHDRSWDFFPERL</sequence>
<proteinExistence type="predicted"/>
<keyword evidence="1" id="KW-0472">Membrane</keyword>
<feature type="transmembrane region" description="Helical" evidence="1">
    <location>
        <begin position="88"/>
        <end position="109"/>
    </location>
</feature>
<feature type="transmembrane region" description="Helical" evidence="1">
    <location>
        <begin position="57"/>
        <end position="76"/>
    </location>
</feature>
<dbReference type="Proteomes" id="UP000176221">
    <property type="component" value="Unassembled WGS sequence"/>
</dbReference>
<keyword evidence="1" id="KW-0812">Transmembrane</keyword>
<keyword evidence="1" id="KW-1133">Transmembrane helix</keyword>
<protein>
    <submittedName>
        <fullName evidence="2">Uncharacterized protein</fullName>
    </submittedName>
</protein>
<evidence type="ECO:0000256" key="1">
    <source>
        <dbReference type="SAM" id="Phobius"/>
    </source>
</evidence>
<evidence type="ECO:0000313" key="3">
    <source>
        <dbReference type="Proteomes" id="UP000176221"/>
    </source>
</evidence>
<feature type="transmembrane region" description="Helical" evidence="1">
    <location>
        <begin position="130"/>
        <end position="147"/>
    </location>
</feature>
<organism evidence="2 3">
    <name type="scientific">Candidatus Taylorbacteria bacterium RIFCSPLOWO2_01_FULL_45_15b</name>
    <dbReference type="NCBI Taxonomy" id="1802319"/>
    <lineage>
        <taxon>Bacteria</taxon>
        <taxon>Candidatus Tayloriibacteriota</taxon>
    </lineage>
</organism>
<accession>A0A1G2NDH2</accession>
<name>A0A1G2NDH2_9BACT</name>
<evidence type="ECO:0000313" key="2">
    <source>
        <dbReference type="EMBL" id="OHA34083.1"/>
    </source>
</evidence>
<gene>
    <name evidence="2" type="ORF">A2928_04515</name>
</gene>